<reference evidence="3" key="2">
    <citation type="submission" date="2025-05" db="UniProtKB">
        <authorList>
            <consortium name="RefSeq"/>
        </authorList>
    </citation>
    <scope>NUCLEOTIDE SEQUENCE [LARGE SCALE GENOMIC DNA]</scope>
</reference>
<keyword evidence="3" id="KW-1185">Reference proteome</keyword>
<evidence type="ECO:0000259" key="2">
    <source>
        <dbReference type="Pfam" id="PF15248"/>
    </source>
</evidence>
<accession>A0A3Q7T5H6</accession>
<reference key="1">
    <citation type="submission" date="2019-01" db="UniProtKB">
        <authorList>
            <consortium name="RefSeq"/>
        </authorList>
    </citation>
    <scope>IDENTIFICATION</scope>
</reference>
<dbReference type="PANTHER" id="PTHR28604:SF1">
    <property type="entry name" value="PROLINE-RICH PROTEIN 29"/>
    <property type="match status" value="1"/>
</dbReference>
<evidence type="ECO:0000256" key="1">
    <source>
        <dbReference type="SAM" id="MobiDB-lite"/>
    </source>
</evidence>
<dbReference type="PANTHER" id="PTHR28604">
    <property type="match status" value="1"/>
</dbReference>
<dbReference type="InterPro" id="IPR038915">
    <property type="entry name" value="PRR29-like"/>
</dbReference>
<dbReference type="InterPro" id="IPR027904">
    <property type="entry name" value="DUF4587"/>
</dbReference>
<organism evidence="3 4">
    <name type="scientific">Vulpes vulpes</name>
    <name type="common">Red fox</name>
    <dbReference type="NCBI Taxonomy" id="9627"/>
    <lineage>
        <taxon>Eukaryota</taxon>
        <taxon>Metazoa</taxon>
        <taxon>Chordata</taxon>
        <taxon>Craniata</taxon>
        <taxon>Vertebrata</taxon>
        <taxon>Euteleostomi</taxon>
        <taxon>Mammalia</taxon>
        <taxon>Eutheria</taxon>
        <taxon>Laurasiatheria</taxon>
        <taxon>Carnivora</taxon>
        <taxon>Caniformia</taxon>
        <taxon>Canidae</taxon>
        <taxon>Vulpes</taxon>
    </lineage>
</organism>
<proteinExistence type="predicted"/>
<feature type="domain" description="DUF4587" evidence="2">
    <location>
        <begin position="32"/>
        <end position="100"/>
    </location>
</feature>
<dbReference type="CTD" id="92340"/>
<dbReference type="AlphaFoldDB" id="A0A3Q7T5H6"/>
<dbReference type="RefSeq" id="XP_025855367.1">
    <property type="nucleotide sequence ID" value="XM_025999582.2"/>
</dbReference>
<dbReference type="GeneID" id="112920712"/>
<sequence>MASGPGGCWGQPPPQGAAGTPVAWAAPPPRPQPGRVKEDLLELMLLQNAQMHQLLLSSLVAAAFNPGPASSHQQVYLEDQQEEEEMQAQEEGPLVFHHHYLPCPMPTLGPLLPWPVPFLSLPPQQPHLQDESRIQHCPPASGTRGLRTVPPPPPPSATGTVGADVPPASGRHRVGEQWGPSPGQGWVRRPDGPCWGRGSSSHHWSLPLSSLGAGDAGGSQDQGAFFPQTTMVPRAYHEDRHKFWTLPASLQSWNEPWSPPSASLLPATPQPCPAALPPTPNHSQALSWVNQNPLYHTETLNWPDLCPGVKAPLSITQGWEATTGVCWGVSLGIWESEPFLDLLHSPLSGMARAVGSW</sequence>
<evidence type="ECO:0000313" key="4">
    <source>
        <dbReference type="RefSeq" id="XP_025855367.1"/>
    </source>
</evidence>
<reference evidence="4" key="3">
    <citation type="submission" date="2025-08" db="UniProtKB">
        <authorList>
            <consortium name="RefSeq"/>
        </authorList>
    </citation>
    <scope>IDENTIFICATION</scope>
    <source>
        <tissue evidence="4">Cell line</tissue>
    </source>
</reference>
<dbReference type="Proteomes" id="UP001652641">
    <property type="component" value="Chromosome 2"/>
</dbReference>
<dbReference type="KEGG" id="vvp:112920712"/>
<evidence type="ECO:0000313" key="3">
    <source>
        <dbReference type="Proteomes" id="UP001652641"/>
    </source>
</evidence>
<feature type="region of interest" description="Disordered" evidence="1">
    <location>
        <begin position="1"/>
        <end position="35"/>
    </location>
</feature>
<dbReference type="Pfam" id="PF15248">
    <property type="entry name" value="DUF4587"/>
    <property type="match status" value="1"/>
</dbReference>
<protein>
    <submittedName>
        <fullName evidence="4">Proline-rich protein 29 isoform X1</fullName>
    </submittedName>
</protein>
<name>A0A3Q7T5H6_VULVU</name>
<gene>
    <name evidence="4" type="primary">PRR29</name>
</gene>